<proteinExistence type="predicted"/>
<gene>
    <name evidence="2" type="ORF">ET471_00705</name>
</gene>
<organism evidence="2 3">
    <name type="scientific">Xylanimonas protaetiae</name>
    <dbReference type="NCBI Taxonomy" id="2509457"/>
    <lineage>
        <taxon>Bacteria</taxon>
        <taxon>Bacillati</taxon>
        <taxon>Actinomycetota</taxon>
        <taxon>Actinomycetes</taxon>
        <taxon>Micrococcales</taxon>
        <taxon>Promicromonosporaceae</taxon>
        <taxon>Xylanimonas</taxon>
    </lineage>
</organism>
<feature type="domain" description="Beta-lactamase-related" evidence="1">
    <location>
        <begin position="39"/>
        <end position="393"/>
    </location>
</feature>
<dbReference type="PANTHER" id="PTHR43319:SF3">
    <property type="entry name" value="BETA-LACTAMASE-RELATED DOMAIN-CONTAINING PROTEIN"/>
    <property type="match status" value="1"/>
</dbReference>
<evidence type="ECO:0000313" key="3">
    <source>
        <dbReference type="Proteomes" id="UP000292118"/>
    </source>
</evidence>
<dbReference type="KEGG" id="xya:ET471_00705"/>
<dbReference type="Proteomes" id="UP000292118">
    <property type="component" value="Chromosome"/>
</dbReference>
<sequence length="418" mass="44689">MSSCCVSWKGDGVVTTETADAVQGTVHSGFEPLRAEFVRNFTHRDELGAALAVAVDGDLVADLWGGVADAYDERPWERNTLQLIFSGSKGLVATALLVLVERAGLDLDRPVSVWWPEFGAAGKDRITLRQVVTFTAGLPALHEAVSQADVEDPEAMAAVLAAQPPEDDPRAYPLMYGPFTPGWIVAEIIRRVDGRDLARFFHDEVAAPHGLDVHFGVRPGDLGRVARTEYGAGFLDQFTGYFTSSDPLTQRVWQNPMPFPPDAAIWSDPRRLTALVPAVNAVGTARDLARLYSLLAADATRDEGEPAAILGRELLRDATREHARHTDAIIGVPMVYGGGGYRLRTRARPGADGASFGHDGGGGSANQAWPRVRAGVSYVPNRLIALGPDDRRAGSVVTAAAACFGGGSATPGIEFRRA</sequence>
<accession>A0A4P6F6C5</accession>
<dbReference type="AlphaFoldDB" id="A0A4P6F6C5"/>
<dbReference type="GO" id="GO:0016787">
    <property type="term" value="F:hydrolase activity"/>
    <property type="evidence" value="ECO:0007669"/>
    <property type="project" value="UniProtKB-KW"/>
</dbReference>
<dbReference type="SUPFAM" id="SSF56601">
    <property type="entry name" value="beta-lactamase/transpeptidase-like"/>
    <property type="match status" value="1"/>
</dbReference>
<dbReference type="Gene3D" id="3.40.710.10">
    <property type="entry name" value="DD-peptidase/beta-lactamase superfamily"/>
    <property type="match status" value="1"/>
</dbReference>
<keyword evidence="2" id="KW-0378">Hydrolase</keyword>
<reference evidence="2 3" key="1">
    <citation type="submission" date="2019-01" db="EMBL/GenBank/DDBJ databases">
        <title>Genome sequencing of strain FW10M-9.</title>
        <authorList>
            <person name="Heo J."/>
            <person name="Kim S.-J."/>
            <person name="Kim J.-S."/>
            <person name="Hong S.-B."/>
            <person name="Kwon S.-W."/>
        </authorList>
    </citation>
    <scope>NUCLEOTIDE SEQUENCE [LARGE SCALE GENOMIC DNA]</scope>
    <source>
        <strain evidence="2 3">FW10M-9</strain>
    </source>
</reference>
<dbReference type="PANTHER" id="PTHR43319">
    <property type="entry name" value="BETA-LACTAMASE-RELATED"/>
    <property type="match status" value="1"/>
</dbReference>
<keyword evidence="3" id="KW-1185">Reference proteome</keyword>
<dbReference type="InterPro" id="IPR052907">
    <property type="entry name" value="Beta-lactamase/esterase"/>
</dbReference>
<evidence type="ECO:0000259" key="1">
    <source>
        <dbReference type="Pfam" id="PF00144"/>
    </source>
</evidence>
<dbReference type="InterPro" id="IPR012338">
    <property type="entry name" value="Beta-lactam/transpept-like"/>
</dbReference>
<protein>
    <submittedName>
        <fullName evidence="2">Class A beta-lactamase-related serine hydrolase</fullName>
    </submittedName>
</protein>
<evidence type="ECO:0000313" key="2">
    <source>
        <dbReference type="EMBL" id="QAY68747.1"/>
    </source>
</evidence>
<name>A0A4P6F6C5_9MICO</name>
<dbReference type="InterPro" id="IPR001466">
    <property type="entry name" value="Beta-lactam-related"/>
</dbReference>
<dbReference type="OrthoDB" id="3422781at2"/>
<dbReference type="Pfam" id="PF00144">
    <property type="entry name" value="Beta-lactamase"/>
    <property type="match status" value="1"/>
</dbReference>
<dbReference type="EMBL" id="CP035493">
    <property type="protein sequence ID" value="QAY68747.1"/>
    <property type="molecule type" value="Genomic_DNA"/>
</dbReference>